<comment type="caution">
    <text evidence="1">The sequence shown here is derived from an EMBL/GenBank/DDBJ whole genome shotgun (WGS) entry which is preliminary data.</text>
</comment>
<dbReference type="RefSeq" id="WP_307247136.1">
    <property type="nucleotide sequence ID" value="NZ_JAUSUZ010000001.1"/>
</dbReference>
<sequence>MASCSPHKAGRTAHGPLSSNAARLFRRLHDGRSAAVVEQLLAGLDTGRASVARFGLALEGRNGQ</sequence>
<proteinExistence type="predicted"/>
<reference evidence="1 2" key="1">
    <citation type="submission" date="2023-07" db="EMBL/GenBank/DDBJ databases">
        <title>Sequencing the genomes of 1000 actinobacteria strains.</title>
        <authorList>
            <person name="Klenk H.-P."/>
        </authorList>
    </citation>
    <scope>NUCLEOTIDE SEQUENCE [LARGE SCALE GENOMIC DNA]</scope>
    <source>
        <strain evidence="1 2">DSM 44709</strain>
    </source>
</reference>
<evidence type="ECO:0000313" key="2">
    <source>
        <dbReference type="Proteomes" id="UP001240236"/>
    </source>
</evidence>
<dbReference type="Proteomes" id="UP001240236">
    <property type="component" value="Unassembled WGS sequence"/>
</dbReference>
<protein>
    <submittedName>
        <fullName evidence="1">Uncharacterized protein</fullName>
    </submittedName>
</protein>
<gene>
    <name evidence="1" type="ORF">J2S42_007514</name>
</gene>
<accession>A0AAE4B0Y7</accession>
<name>A0AAE4B0Y7_9ACTN</name>
<organism evidence="1 2">
    <name type="scientific">Catenuloplanes indicus</name>
    <dbReference type="NCBI Taxonomy" id="137267"/>
    <lineage>
        <taxon>Bacteria</taxon>
        <taxon>Bacillati</taxon>
        <taxon>Actinomycetota</taxon>
        <taxon>Actinomycetes</taxon>
        <taxon>Micromonosporales</taxon>
        <taxon>Micromonosporaceae</taxon>
        <taxon>Catenuloplanes</taxon>
    </lineage>
</organism>
<keyword evidence="2" id="KW-1185">Reference proteome</keyword>
<dbReference type="AlphaFoldDB" id="A0AAE4B0Y7"/>
<evidence type="ECO:0000313" key="1">
    <source>
        <dbReference type="EMBL" id="MDQ0370845.1"/>
    </source>
</evidence>
<dbReference type="EMBL" id="JAUSUZ010000001">
    <property type="protein sequence ID" value="MDQ0370845.1"/>
    <property type="molecule type" value="Genomic_DNA"/>
</dbReference>